<dbReference type="InterPro" id="IPR017900">
    <property type="entry name" value="4Fe4S_Fe_S_CS"/>
</dbReference>
<keyword evidence="3" id="KW-0479">Metal-binding</keyword>
<dbReference type="EMBL" id="JALKCH010000008">
    <property type="protein sequence ID" value="MCK0197917.1"/>
    <property type="molecule type" value="Genomic_DNA"/>
</dbReference>
<dbReference type="PANTHER" id="PTHR30176:SF3">
    <property type="entry name" value="FERREDOXIN-TYPE PROTEIN NAPH"/>
    <property type="match status" value="1"/>
</dbReference>
<dbReference type="InterPro" id="IPR017896">
    <property type="entry name" value="4Fe4S_Fe-S-bd"/>
</dbReference>
<dbReference type="PROSITE" id="PS51379">
    <property type="entry name" value="4FE4S_FER_2"/>
    <property type="match status" value="1"/>
</dbReference>
<evidence type="ECO:0000256" key="7">
    <source>
        <dbReference type="ARBA" id="ARBA00023014"/>
    </source>
</evidence>
<dbReference type="Pfam" id="PF12838">
    <property type="entry name" value="Fer4_7"/>
    <property type="match status" value="1"/>
</dbReference>
<feature type="domain" description="4Fe-4S ferredoxin-type" evidence="9">
    <location>
        <begin position="252"/>
        <end position="281"/>
    </location>
</feature>
<keyword evidence="11" id="KW-1185">Reference proteome</keyword>
<feature type="transmembrane region" description="Helical" evidence="8">
    <location>
        <begin position="72"/>
        <end position="100"/>
    </location>
</feature>
<evidence type="ECO:0000259" key="9">
    <source>
        <dbReference type="PROSITE" id="PS51379"/>
    </source>
</evidence>
<evidence type="ECO:0000256" key="6">
    <source>
        <dbReference type="ARBA" id="ARBA00023004"/>
    </source>
</evidence>
<dbReference type="NCBIfam" id="TIGR02163">
    <property type="entry name" value="napH"/>
    <property type="match status" value="1"/>
</dbReference>
<dbReference type="InterPro" id="IPR011886">
    <property type="entry name" value="NapH_MauN"/>
</dbReference>
<comment type="caution">
    <text evidence="10">The sequence shown here is derived from an EMBL/GenBank/DDBJ whole genome shotgun (WGS) entry which is preliminary data.</text>
</comment>
<dbReference type="PANTHER" id="PTHR30176">
    <property type="entry name" value="FERREDOXIN-TYPE PROTEIN NAPH"/>
    <property type="match status" value="1"/>
</dbReference>
<feature type="transmembrane region" description="Helical" evidence="8">
    <location>
        <begin position="32"/>
        <end position="52"/>
    </location>
</feature>
<organism evidence="10 11">
    <name type="scientific">Ancylobacter crimeensis</name>
    <dbReference type="NCBI Taxonomy" id="2579147"/>
    <lineage>
        <taxon>Bacteria</taxon>
        <taxon>Pseudomonadati</taxon>
        <taxon>Pseudomonadota</taxon>
        <taxon>Alphaproteobacteria</taxon>
        <taxon>Hyphomicrobiales</taxon>
        <taxon>Xanthobacteraceae</taxon>
        <taxon>Ancylobacter</taxon>
    </lineage>
</organism>
<gene>
    <name evidence="10" type="primary">napH</name>
    <name evidence="10" type="ORF">MWN34_13470</name>
</gene>
<evidence type="ECO:0000313" key="11">
    <source>
        <dbReference type="Proteomes" id="UP001203284"/>
    </source>
</evidence>
<keyword evidence="4" id="KW-0677">Repeat</keyword>
<feature type="transmembrane region" description="Helical" evidence="8">
    <location>
        <begin position="141"/>
        <end position="159"/>
    </location>
</feature>
<evidence type="ECO:0000256" key="3">
    <source>
        <dbReference type="ARBA" id="ARBA00022723"/>
    </source>
</evidence>
<name>A0ABT0DD97_9HYPH</name>
<keyword evidence="8" id="KW-1133">Transmembrane helix</keyword>
<keyword evidence="5" id="KW-0249">Electron transport</keyword>
<evidence type="ECO:0000256" key="8">
    <source>
        <dbReference type="SAM" id="Phobius"/>
    </source>
</evidence>
<dbReference type="Gene3D" id="3.30.70.20">
    <property type="match status" value="1"/>
</dbReference>
<keyword evidence="8" id="KW-0472">Membrane</keyword>
<evidence type="ECO:0000313" key="10">
    <source>
        <dbReference type="EMBL" id="MCK0197917.1"/>
    </source>
</evidence>
<accession>A0ABT0DD97</accession>
<reference evidence="10 11" key="1">
    <citation type="submission" date="2022-04" db="EMBL/GenBank/DDBJ databases">
        <authorList>
            <person name="Grouzdev D.S."/>
            <person name="Pantiukh K.S."/>
            <person name="Krutkina M.S."/>
        </authorList>
    </citation>
    <scope>NUCLEOTIDE SEQUENCE [LARGE SCALE GENOMIC DNA]</scope>
    <source>
        <strain evidence="10 11">6x-1</strain>
    </source>
</reference>
<evidence type="ECO:0000256" key="2">
    <source>
        <dbReference type="ARBA" id="ARBA00022485"/>
    </source>
</evidence>
<dbReference type="RefSeq" id="WP_247029815.1">
    <property type="nucleotide sequence ID" value="NZ_JALKCH010000008.1"/>
</dbReference>
<keyword evidence="7" id="KW-0411">Iron-sulfur</keyword>
<dbReference type="NCBIfam" id="NF007013">
    <property type="entry name" value="PRK09477.1"/>
    <property type="match status" value="1"/>
</dbReference>
<proteinExistence type="predicted"/>
<keyword evidence="2" id="KW-0004">4Fe-4S</keyword>
<keyword evidence="1" id="KW-0813">Transport</keyword>
<dbReference type="Proteomes" id="UP001203284">
    <property type="component" value="Unassembled WGS sequence"/>
</dbReference>
<evidence type="ECO:0000256" key="1">
    <source>
        <dbReference type="ARBA" id="ARBA00022448"/>
    </source>
</evidence>
<dbReference type="PROSITE" id="PS00198">
    <property type="entry name" value="4FE4S_FER_1"/>
    <property type="match status" value="1"/>
</dbReference>
<keyword evidence="6" id="KW-0408">Iron</keyword>
<dbReference type="SUPFAM" id="SSF54862">
    <property type="entry name" value="4Fe-4S ferredoxins"/>
    <property type="match status" value="1"/>
</dbReference>
<dbReference type="InterPro" id="IPR051684">
    <property type="entry name" value="Electron_Trans/Redox"/>
</dbReference>
<sequence>MRGFSLTADARREAVAAKGWLRAHRWWLLRRATQLAALGTFMAGPPLGLWIVRGNFASSEILGVVPLADPFIFLQSVVAGMRPSAIAALGAGLITGFYLLVGGRAYCGWICPVNIVTDTAHWLREKLGLTRDRKLDRRTRLWVMAAAGLASLLTGTIAWEFVNPVSILQRGLIFGLGAGWTIIAAVFLLDLLVTRRGWCGHLCPVGAFYGLIGRASITRVAAARRADCTNCGACFNVCTEPHVIVPALKGNGSTLILSGDCVNCGSCIDACPVDVFEMATRMRPREAPALPVE</sequence>
<protein>
    <submittedName>
        <fullName evidence="10">Quinol dehydrogenase ferredoxin subunit NapH</fullName>
    </submittedName>
</protein>
<evidence type="ECO:0000256" key="5">
    <source>
        <dbReference type="ARBA" id="ARBA00022982"/>
    </source>
</evidence>
<feature type="transmembrane region" description="Helical" evidence="8">
    <location>
        <begin position="171"/>
        <end position="193"/>
    </location>
</feature>
<evidence type="ECO:0000256" key="4">
    <source>
        <dbReference type="ARBA" id="ARBA00022737"/>
    </source>
</evidence>
<dbReference type="Pfam" id="PF12801">
    <property type="entry name" value="Fer4_5"/>
    <property type="match status" value="2"/>
</dbReference>
<keyword evidence="8" id="KW-0812">Transmembrane</keyword>